<organism evidence="4 5">
    <name type="scientific">Malikia granosa</name>
    <dbReference type="NCBI Taxonomy" id="263067"/>
    <lineage>
        <taxon>Bacteria</taxon>
        <taxon>Pseudomonadati</taxon>
        <taxon>Pseudomonadota</taxon>
        <taxon>Betaproteobacteria</taxon>
        <taxon>Burkholderiales</taxon>
        <taxon>Comamonadaceae</taxon>
        <taxon>Malikia</taxon>
    </lineage>
</organism>
<gene>
    <name evidence="4" type="ORF">C6P64_05855</name>
</gene>
<dbReference type="SUPFAM" id="SSF143456">
    <property type="entry name" value="VC0467-like"/>
    <property type="match status" value="1"/>
</dbReference>
<proteinExistence type="inferred from homology"/>
<dbReference type="GO" id="GO:0005829">
    <property type="term" value="C:cytosol"/>
    <property type="evidence" value="ECO:0007669"/>
    <property type="project" value="TreeGrafter"/>
</dbReference>
<name>A0A2S9K6N8_9BURK</name>
<keyword evidence="5" id="KW-1185">Reference proteome</keyword>
<evidence type="ECO:0000256" key="2">
    <source>
        <dbReference type="HAMAP-Rule" id="MF_00758"/>
    </source>
</evidence>
<evidence type="ECO:0000256" key="3">
    <source>
        <dbReference type="SAM" id="MobiDB-lite"/>
    </source>
</evidence>
<dbReference type="PANTHER" id="PTHR30327:SF1">
    <property type="entry name" value="UPF0301 PROTEIN YQGE"/>
    <property type="match status" value="1"/>
</dbReference>
<evidence type="ECO:0000313" key="4">
    <source>
        <dbReference type="EMBL" id="PRD66091.1"/>
    </source>
</evidence>
<dbReference type="InterPro" id="IPR003774">
    <property type="entry name" value="AlgH-like"/>
</dbReference>
<comment type="caution">
    <text evidence="4">The sequence shown here is derived from an EMBL/GenBank/DDBJ whole genome shotgun (WGS) entry which is preliminary data.</text>
</comment>
<dbReference type="Pfam" id="PF02622">
    <property type="entry name" value="DUF179"/>
    <property type="match status" value="1"/>
</dbReference>
<accession>A0A2S9K6N8</accession>
<protein>
    <recommendedName>
        <fullName evidence="2">UPF0301 protein C6P64_05855</fullName>
    </recommendedName>
</protein>
<feature type="region of interest" description="Disordered" evidence="3">
    <location>
        <begin position="126"/>
        <end position="149"/>
    </location>
</feature>
<evidence type="ECO:0000313" key="5">
    <source>
        <dbReference type="Proteomes" id="UP000238589"/>
    </source>
</evidence>
<sequence>MSSDSAPINLTHHFLIAMPGLNDELFGKSVVYLCEHSARGALGLIINKPADIGLGELFDRLDLQLRRADLQGAPLMRGGPIQTERGFVLHEAMGEAQTVGSDETPPAIRAAIRDALGSLERAASPSLAAEAAESSESAAEPEQAPPSAYASSLRIEGGLEMTTSRDVLEALSSGAGPRKVMVSLGYSSWGEGQLESELAENSWLTVAADPAVIFDTPIEQRYDKAMALLGLQPWMLAPGAGRA</sequence>
<dbReference type="HAMAP" id="MF_00758">
    <property type="entry name" value="UPF0301"/>
    <property type="match status" value="1"/>
</dbReference>
<dbReference type="Proteomes" id="UP000238589">
    <property type="component" value="Unassembled WGS sequence"/>
</dbReference>
<reference evidence="4 5" key="1">
    <citation type="submission" date="2018-03" db="EMBL/GenBank/DDBJ databases">
        <title>Comparative genomics illustrates the genes involved in a hyperalkaliphilic mechanisms of Serpentinomonas isolated from highly-alkaline calcium-rich serpentinized springs.</title>
        <authorList>
            <person name="Suzuki S."/>
            <person name="Ishii S."/>
            <person name="Walworth N."/>
            <person name="Bird L."/>
            <person name="Kuenen J.G."/>
            <person name="Nealson K.H."/>
        </authorList>
    </citation>
    <scope>NUCLEOTIDE SEQUENCE [LARGE SCALE GENOMIC DNA]</scope>
    <source>
        <strain evidence="4 5">P1</strain>
    </source>
</reference>
<evidence type="ECO:0000256" key="1">
    <source>
        <dbReference type="ARBA" id="ARBA00009600"/>
    </source>
</evidence>
<dbReference type="EMBL" id="PVLQ01000019">
    <property type="protein sequence ID" value="PRD66091.1"/>
    <property type="molecule type" value="Genomic_DNA"/>
</dbReference>
<dbReference type="PANTHER" id="PTHR30327">
    <property type="entry name" value="UNCHARACTERIZED PROTEIN YQGE"/>
    <property type="match status" value="1"/>
</dbReference>
<dbReference type="OrthoDB" id="9807486at2"/>
<dbReference type="RefSeq" id="WP_105747666.1">
    <property type="nucleotide sequence ID" value="NZ_PVLQ01000019.1"/>
</dbReference>
<dbReference type="Gene3D" id="3.40.1740.10">
    <property type="entry name" value="VC0467-like"/>
    <property type="match status" value="1"/>
</dbReference>
<comment type="similarity">
    <text evidence="1 2">Belongs to the UPF0301 (AlgH) family.</text>
</comment>
<dbReference type="AlphaFoldDB" id="A0A2S9K6N8"/>